<evidence type="ECO:0000256" key="14">
    <source>
        <dbReference type="RuleBase" id="RU003914"/>
    </source>
</evidence>
<evidence type="ECO:0000259" key="16">
    <source>
        <dbReference type="PROSITE" id="PS50059"/>
    </source>
</evidence>
<dbReference type="InterPro" id="IPR008881">
    <property type="entry name" value="Trigger_fac_ribosome-bd_bac"/>
</dbReference>
<comment type="catalytic activity">
    <reaction evidence="1 12 13">
        <text>[protein]-peptidylproline (omega=180) = [protein]-peptidylproline (omega=0)</text>
        <dbReference type="Rhea" id="RHEA:16237"/>
        <dbReference type="Rhea" id="RHEA-COMP:10747"/>
        <dbReference type="Rhea" id="RHEA-COMP:10748"/>
        <dbReference type="ChEBI" id="CHEBI:83833"/>
        <dbReference type="ChEBI" id="CHEBI:83834"/>
        <dbReference type="EC" id="5.2.1.8"/>
    </reaction>
</comment>
<evidence type="ECO:0000256" key="4">
    <source>
        <dbReference type="ARBA" id="ARBA00016902"/>
    </source>
</evidence>
<keyword evidence="18" id="KW-1185">Reference proteome</keyword>
<dbReference type="PANTHER" id="PTHR30560">
    <property type="entry name" value="TRIGGER FACTOR CHAPERONE AND PEPTIDYL-PROLYL CIS/TRANS ISOMERASE"/>
    <property type="match status" value="1"/>
</dbReference>
<feature type="region of interest" description="Disordered" evidence="15">
    <location>
        <begin position="428"/>
        <end position="451"/>
    </location>
</feature>
<accession>A0A7X2TN87</accession>
<dbReference type="InterPro" id="IPR027304">
    <property type="entry name" value="Trigger_fact/SurA_dom_sf"/>
</dbReference>
<dbReference type="GO" id="GO:0043335">
    <property type="term" value="P:protein unfolding"/>
    <property type="evidence" value="ECO:0007669"/>
    <property type="project" value="TreeGrafter"/>
</dbReference>
<evidence type="ECO:0000256" key="12">
    <source>
        <dbReference type="HAMAP-Rule" id="MF_00303"/>
    </source>
</evidence>
<dbReference type="InterPro" id="IPR005215">
    <property type="entry name" value="Trig_fac"/>
</dbReference>
<dbReference type="GO" id="GO:0044183">
    <property type="term" value="F:protein folding chaperone"/>
    <property type="evidence" value="ECO:0007669"/>
    <property type="project" value="TreeGrafter"/>
</dbReference>
<dbReference type="SUPFAM" id="SSF109998">
    <property type="entry name" value="Triger factor/SurA peptide-binding domain-like"/>
    <property type="match status" value="1"/>
</dbReference>
<dbReference type="SUPFAM" id="SSF102735">
    <property type="entry name" value="Trigger factor ribosome-binding domain"/>
    <property type="match status" value="1"/>
</dbReference>
<comment type="subcellular location">
    <subcellularLocation>
        <location evidence="12">Cytoplasm</location>
    </subcellularLocation>
    <text evidence="12">About half TF is bound to the ribosome near the polypeptide exit tunnel while the other half is free in the cytoplasm.</text>
</comment>
<evidence type="ECO:0000256" key="6">
    <source>
        <dbReference type="ARBA" id="ARBA00023110"/>
    </source>
</evidence>
<dbReference type="Gene3D" id="3.30.70.1050">
    <property type="entry name" value="Trigger factor ribosome-binding domain"/>
    <property type="match status" value="1"/>
</dbReference>
<evidence type="ECO:0000313" key="17">
    <source>
        <dbReference type="EMBL" id="MST81235.1"/>
    </source>
</evidence>
<dbReference type="Pfam" id="PF05697">
    <property type="entry name" value="Trigger_N"/>
    <property type="match status" value="1"/>
</dbReference>
<dbReference type="Gene3D" id="3.10.50.40">
    <property type="match status" value="1"/>
</dbReference>
<keyword evidence="5 12" id="KW-0132">Cell division</keyword>
<dbReference type="SUPFAM" id="SSF54534">
    <property type="entry name" value="FKBP-like"/>
    <property type="match status" value="1"/>
</dbReference>
<dbReference type="InterPro" id="IPR046357">
    <property type="entry name" value="PPIase_dom_sf"/>
</dbReference>
<sequence length="451" mass="50183">MSVQVENLEKSMAKLTITVSAEDFEKALQRAYQKQKKNISIPGFRKGKVPRQVIEKMYGAGVFYEDAANSILPGAYADAAKESGLDITSTPQIDVTQIEKGKDFIFTATVALKPDVVLGQYKGVEVPKPDRTVTDEDVEKALKEEQEKNARQITVEDGGAENGDSVVMDYEGKIDGEPFEGGSAKNHTLVLGSGSFIPGFEDGLLGVKGGETRDVEVTFPEDYHAEELKGKKAVFTCKVEKVTRKELPELDDEFAQEVSEFDTLDAYKADVRKNLETKKEEAARQEIKDNAVSKAAQNSTIEIPAPMIDTQADRMIDNFARRLQAQGMSMQQYMQFTGSDENMMREQVKPQAEIQIRNQLTLEKIAETENIQVSDEELDQEIEKMAKAYNLEPDKMKEIIGDEEKENIRKDLAEQKAMDLVADAAVEVEKKEEPAKAEEAAEDAGEAKTEE</sequence>
<comment type="caution">
    <text evidence="17">The sequence shown here is derived from an EMBL/GenBank/DDBJ whole genome shotgun (WGS) entry which is preliminary data.</text>
</comment>
<comment type="similarity">
    <text evidence="2 12 14">Belongs to the FKBP-type PPIase family. Tig subfamily.</text>
</comment>
<evidence type="ECO:0000313" key="18">
    <source>
        <dbReference type="Proteomes" id="UP000466864"/>
    </source>
</evidence>
<evidence type="ECO:0000256" key="13">
    <source>
        <dbReference type="PROSITE-ProRule" id="PRU00277"/>
    </source>
</evidence>
<dbReference type="NCBIfam" id="TIGR00115">
    <property type="entry name" value="tig"/>
    <property type="match status" value="1"/>
</dbReference>
<evidence type="ECO:0000256" key="9">
    <source>
        <dbReference type="ARBA" id="ARBA00023306"/>
    </source>
</evidence>
<name>A0A7X2TN87_9FIRM</name>
<dbReference type="GO" id="GO:0043022">
    <property type="term" value="F:ribosome binding"/>
    <property type="evidence" value="ECO:0007669"/>
    <property type="project" value="TreeGrafter"/>
</dbReference>
<dbReference type="AlphaFoldDB" id="A0A7X2TN87"/>
<dbReference type="PROSITE" id="PS50059">
    <property type="entry name" value="FKBP_PPIASE"/>
    <property type="match status" value="1"/>
</dbReference>
<dbReference type="Proteomes" id="UP000466864">
    <property type="component" value="Unassembled WGS sequence"/>
</dbReference>
<dbReference type="Pfam" id="PF00254">
    <property type="entry name" value="FKBP_C"/>
    <property type="match status" value="1"/>
</dbReference>
<keyword evidence="8 12" id="KW-0413">Isomerase</keyword>
<organism evidence="17 18">
    <name type="scientific">Bilifractor porci</name>
    <dbReference type="NCBI Taxonomy" id="2606636"/>
    <lineage>
        <taxon>Bacteria</taxon>
        <taxon>Bacillati</taxon>
        <taxon>Bacillota</taxon>
        <taxon>Clostridia</taxon>
        <taxon>Lachnospirales</taxon>
        <taxon>Lachnospiraceae</taxon>
        <taxon>Bilifractor</taxon>
    </lineage>
</organism>
<dbReference type="EC" id="5.2.1.8" evidence="3 12"/>
<protein>
    <recommendedName>
        <fullName evidence="4 12">Trigger factor</fullName>
        <shortName evidence="12">TF</shortName>
        <ecNumber evidence="3 12">5.2.1.8</ecNumber>
    </recommendedName>
    <alternativeName>
        <fullName evidence="11 12">PPIase</fullName>
    </alternativeName>
</protein>
<dbReference type="Gene3D" id="1.10.3120.10">
    <property type="entry name" value="Trigger factor, C-terminal domain"/>
    <property type="match status" value="1"/>
</dbReference>
<dbReference type="GO" id="GO:0051083">
    <property type="term" value="P:'de novo' cotranslational protein folding"/>
    <property type="evidence" value="ECO:0007669"/>
    <property type="project" value="TreeGrafter"/>
</dbReference>
<gene>
    <name evidence="12" type="primary">tig</name>
    <name evidence="17" type="ORF">FYJ60_02700</name>
</gene>
<proteinExistence type="inferred from homology"/>
<dbReference type="GO" id="GO:0051301">
    <property type="term" value="P:cell division"/>
    <property type="evidence" value="ECO:0007669"/>
    <property type="project" value="UniProtKB-KW"/>
</dbReference>
<dbReference type="InterPro" id="IPR008880">
    <property type="entry name" value="Trigger_fac_C"/>
</dbReference>
<dbReference type="FunFam" id="3.10.50.40:FF:000001">
    <property type="entry name" value="Trigger factor"/>
    <property type="match status" value="1"/>
</dbReference>
<evidence type="ECO:0000256" key="15">
    <source>
        <dbReference type="SAM" id="MobiDB-lite"/>
    </source>
</evidence>
<evidence type="ECO:0000256" key="3">
    <source>
        <dbReference type="ARBA" id="ARBA00013194"/>
    </source>
</evidence>
<dbReference type="EMBL" id="VUMV01000001">
    <property type="protein sequence ID" value="MST81235.1"/>
    <property type="molecule type" value="Genomic_DNA"/>
</dbReference>
<evidence type="ECO:0000256" key="10">
    <source>
        <dbReference type="ARBA" id="ARBA00024849"/>
    </source>
</evidence>
<dbReference type="PANTHER" id="PTHR30560:SF3">
    <property type="entry name" value="TRIGGER FACTOR-LIKE PROTEIN TIG, CHLOROPLASTIC"/>
    <property type="match status" value="1"/>
</dbReference>
<keyword evidence="12" id="KW-0963">Cytoplasm</keyword>
<dbReference type="GO" id="GO:0015031">
    <property type="term" value="P:protein transport"/>
    <property type="evidence" value="ECO:0007669"/>
    <property type="project" value="UniProtKB-UniRule"/>
</dbReference>
<dbReference type="RefSeq" id="WP_154457026.1">
    <property type="nucleotide sequence ID" value="NZ_VUMV01000001.1"/>
</dbReference>
<comment type="function">
    <text evidence="10 12">Involved in protein export. Acts as a chaperone by maintaining the newly synthesized protein in an open conformation. Functions as a peptidyl-prolyl cis-trans isomerase.</text>
</comment>
<dbReference type="InterPro" id="IPR036611">
    <property type="entry name" value="Trigger_fac_ribosome-bd_sf"/>
</dbReference>
<evidence type="ECO:0000256" key="5">
    <source>
        <dbReference type="ARBA" id="ARBA00022618"/>
    </source>
</evidence>
<dbReference type="GO" id="GO:0003755">
    <property type="term" value="F:peptidyl-prolyl cis-trans isomerase activity"/>
    <property type="evidence" value="ECO:0007669"/>
    <property type="project" value="UniProtKB-UniRule"/>
</dbReference>
<dbReference type="GO" id="GO:0005737">
    <property type="term" value="C:cytoplasm"/>
    <property type="evidence" value="ECO:0007669"/>
    <property type="project" value="UniProtKB-SubCell"/>
</dbReference>
<evidence type="ECO:0000256" key="2">
    <source>
        <dbReference type="ARBA" id="ARBA00005464"/>
    </source>
</evidence>
<keyword evidence="9 12" id="KW-0131">Cell cycle</keyword>
<dbReference type="InterPro" id="IPR037041">
    <property type="entry name" value="Trigger_fac_C_sf"/>
</dbReference>
<dbReference type="PIRSF" id="PIRSF003095">
    <property type="entry name" value="Trigger_factor"/>
    <property type="match status" value="1"/>
</dbReference>
<dbReference type="Pfam" id="PF05698">
    <property type="entry name" value="Trigger_C"/>
    <property type="match status" value="1"/>
</dbReference>
<keyword evidence="6 12" id="KW-0697">Rotamase</keyword>
<comment type="domain">
    <text evidence="12">Consists of 3 domains; the N-terminus binds the ribosome, the middle domain has PPIase activity, while the C-terminus has intrinsic chaperone activity on its own.</text>
</comment>
<evidence type="ECO:0000256" key="11">
    <source>
        <dbReference type="ARBA" id="ARBA00029986"/>
    </source>
</evidence>
<dbReference type="HAMAP" id="MF_00303">
    <property type="entry name" value="Trigger_factor_Tig"/>
    <property type="match status" value="1"/>
</dbReference>
<feature type="domain" description="PPIase FKBP-type" evidence="16">
    <location>
        <begin position="163"/>
        <end position="245"/>
    </location>
</feature>
<evidence type="ECO:0000256" key="1">
    <source>
        <dbReference type="ARBA" id="ARBA00000971"/>
    </source>
</evidence>
<evidence type="ECO:0000256" key="8">
    <source>
        <dbReference type="ARBA" id="ARBA00023235"/>
    </source>
</evidence>
<evidence type="ECO:0000256" key="7">
    <source>
        <dbReference type="ARBA" id="ARBA00023186"/>
    </source>
</evidence>
<dbReference type="InterPro" id="IPR001179">
    <property type="entry name" value="PPIase_FKBP_dom"/>
</dbReference>
<reference evidence="17 18" key="1">
    <citation type="submission" date="2019-08" db="EMBL/GenBank/DDBJ databases">
        <title>In-depth cultivation of the pig gut microbiome towards novel bacterial diversity and tailored functional studies.</title>
        <authorList>
            <person name="Wylensek D."/>
            <person name="Hitch T.C.A."/>
            <person name="Clavel T."/>
        </authorList>
    </citation>
    <scope>NUCLEOTIDE SEQUENCE [LARGE SCALE GENOMIC DNA]</scope>
    <source>
        <strain evidence="17 18">Oil+RF-744-WCA-WT-13</strain>
    </source>
</reference>
<keyword evidence="7 12" id="KW-0143">Chaperone</keyword>